<organism evidence="3 4">
    <name type="scientific">Candidatus Macondimonas diazotrophica</name>
    <dbReference type="NCBI Taxonomy" id="2305248"/>
    <lineage>
        <taxon>Bacteria</taxon>
        <taxon>Pseudomonadati</taxon>
        <taxon>Pseudomonadota</taxon>
        <taxon>Gammaproteobacteria</taxon>
        <taxon>Chromatiales</taxon>
        <taxon>Ectothiorhodospiraceae</taxon>
        <taxon>Candidatus Macondimonas</taxon>
    </lineage>
</organism>
<sequence>MIARADDPSHPSPEPGAPPARGNLWRDLPAPGSAEEIRILASRPGARIERIVSRAHASPPDFWYDQDEDEFVLLVSGSATLTLLGPGDETQTMHLAPGDWLHLPAHCRHRVDATDPDEPTLWLAIFYPPVT</sequence>
<dbReference type="RefSeq" id="WP_135281902.1">
    <property type="nucleotide sequence ID" value="NZ_SRIO01000009.1"/>
</dbReference>
<dbReference type="AlphaFoldDB" id="A0A4Z0F7W6"/>
<dbReference type="CDD" id="cd06981">
    <property type="entry name" value="cupin_reut_a1446"/>
    <property type="match status" value="1"/>
</dbReference>
<dbReference type="EMBL" id="SRIO01000009">
    <property type="protein sequence ID" value="TFZ82427.1"/>
    <property type="molecule type" value="Genomic_DNA"/>
</dbReference>
<dbReference type="InterPro" id="IPR011051">
    <property type="entry name" value="RmlC_Cupin_sf"/>
</dbReference>
<accession>A0A4Z0F7W6</accession>
<evidence type="ECO:0000313" key="4">
    <source>
        <dbReference type="Proteomes" id="UP000297890"/>
    </source>
</evidence>
<evidence type="ECO:0000256" key="1">
    <source>
        <dbReference type="SAM" id="MobiDB-lite"/>
    </source>
</evidence>
<dbReference type="Proteomes" id="UP000297890">
    <property type="component" value="Unassembled WGS sequence"/>
</dbReference>
<dbReference type="Gene3D" id="2.60.120.10">
    <property type="entry name" value="Jelly Rolls"/>
    <property type="match status" value="1"/>
</dbReference>
<feature type="domain" description="Cupin type-2" evidence="2">
    <location>
        <begin position="58"/>
        <end position="126"/>
    </location>
</feature>
<keyword evidence="4" id="KW-1185">Reference proteome</keyword>
<name>A0A4Z0F7W6_9GAMM</name>
<feature type="region of interest" description="Disordered" evidence="1">
    <location>
        <begin position="1"/>
        <end position="28"/>
    </location>
</feature>
<reference evidence="3 4" key="1">
    <citation type="journal article" date="2019" name="ISME J.">
        <title>Candidatus Macondimonas diazotrophica, a novel gammaproteobacterial genus dominating crude-oil-contaminated coastal sediments.</title>
        <authorList>
            <person name="Karthikeyan S."/>
            <person name="Konstantinidis K."/>
        </authorList>
    </citation>
    <scope>NUCLEOTIDE SEQUENCE [LARGE SCALE GENOMIC DNA]</scope>
    <source>
        <strain evidence="3 4">KTK01</strain>
    </source>
</reference>
<dbReference type="InterPro" id="IPR013096">
    <property type="entry name" value="Cupin_2"/>
</dbReference>
<comment type="caution">
    <text evidence="3">The sequence shown here is derived from an EMBL/GenBank/DDBJ whole genome shotgun (WGS) entry which is preliminary data.</text>
</comment>
<dbReference type="Pfam" id="PF07883">
    <property type="entry name" value="Cupin_2"/>
    <property type="match status" value="1"/>
</dbReference>
<dbReference type="OrthoDB" id="9798585at2"/>
<dbReference type="SUPFAM" id="SSF51182">
    <property type="entry name" value="RmlC-like cupins"/>
    <property type="match status" value="1"/>
</dbReference>
<proteinExistence type="predicted"/>
<gene>
    <name evidence="3" type="ORF">E4680_08065</name>
</gene>
<evidence type="ECO:0000259" key="2">
    <source>
        <dbReference type="Pfam" id="PF07883"/>
    </source>
</evidence>
<protein>
    <submittedName>
        <fullName evidence="3">Cupin domain-containing protein</fullName>
    </submittedName>
</protein>
<evidence type="ECO:0000313" key="3">
    <source>
        <dbReference type="EMBL" id="TFZ82427.1"/>
    </source>
</evidence>
<dbReference type="InterPro" id="IPR014710">
    <property type="entry name" value="RmlC-like_jellyroll"/>
</dbReference>